<dbReference type="PROSITE" id="PS50928">
    <property type="entry name" value="ABC_TM1"/>
    <property type="match status" value="1"/>
</dbReference>
<dbReference type="InterPro" id="IPR050366">
    <property type="entry name" value="BP-dependent_transpt_permease"/>
</dbReference>
<keyword evidence="2 8" id="KW-0813">Transport</keyword>
<feature type="transmembrane region" description="Helical" evidence="8">
    <location>
        <begin position="239"/>
        <end position="262"/>
    </location>
</feature>
<comment type="subcellular location">
    <subcellularLocation>
        <location evidence="1 8">Cell membrane</location>
        <topology evidence="1 8">Multi-pass membrane protein</topology>
    </subcellularLocation>
</comment>
<keyword evidence="5 8" id="KW-1133">Transmembrane helix</keyword>
<dbReference type="Proteomes" id="UP000678895">
    <property type="component" value="Unassembled WGS sequence"/>
</dbReference>
<dbReference type="NCBIfam" id="NF045474">
    <property type="entry name" value="Opp2C"/>
    <property type="match status" value="1"/>
</dbReference>
<dbReference type="PANTHER" id="PTHR43386:SF1">
    <property type="entry name" value="D,D-DIPEPTIDE TRANSPORT SYSTEM PERMEASE PROTEIN DDPC-RELATED"/>
    <property type="match status" value="1"/>
</dbReference>
<accession>A0A920CPX1</accession>
<evidence type="ECO:0000313" key="11">
    <source>
        <dbReference type="Proteomes" id="UP000678895"/>
    </source>
</evidence>
<feature type="transmembrane region" description="Helical" evidence="8">
    <location>
        <begin position="194"/>
        <end position="219"/>
    </location>
</feature>
<gene>
    <name evidence="10" type="primary">nikC</name>
    <name evidence="10" type="ORF">J41TS4_46360</name>
</gene>
<dbReference type="GO" id="GO:0055085">
    <property type="term" value="P:transmembrane transport"/>
    <property type="evidence" value="ECO:0007669"/>
    <property type="project" value="InterPro"/>
</dbReference>
<evidence type="ECO:0000256" key="7">
    <source>
        <dbReference type="ARBA" id="ARBA00024202"/>
    </source>
</evidence>
<dbReference type="GO" id="GO:0005886">
    <property type="term" value="C:plasma membrane"/>
    <property type="evidence" value="ECO:0007669"/>
    <property type="project" value="UniProtKB-SubCell"/>
</dbReference>
<comment type="similarity">
    <text evidence="7">Belongs to the binding-protein-dependent transport system permease family. OppBC subfamily.</text>
</comment>
<feature type="transmembrane region" description="Helical" evidence="8">
    <location>
        <begin position="77"/>
        <end position="100"/>
    </location>
</feature>
<keyword evidence="4 8" id="KW-0812">Transmembrane</keyword>
<reference evidence="10" key="1">
    <citation type="submission" date="2021-03" db="EMBL/GenBank/DDBJ databases">
        <title>Antimicrobial resistance genes in bacteria isolated from Japanese honey, and their potential for conferring macrolide and lincosamide resistance in the American foulbrood pathogen Paenibacillus larvae.</title>
        <authorList>
            <person name="Okamoto M."/>
            <person name="Kumagai M."/>
            <person name="Kanamori H."/>
            <person name="Takamatsu D."/>
        </authorList>
    </citation>
    <scope>NUCLEOTIDE SEQUENCE</scope>
    <source>
        <strain evidence="10">J41TS4</strain>
    </source>
</reference>
<evidence type="ECO:0000256" key="2">
    <source>
        <dbReference type="ARBA" id="ARBA00022448"/>
    </source>
</evidence>
<keyword evidence="6 8" id="KW-0472">Membrane</keyword>
<organism evidence="10 11">
    <name type="scientific">Paenibacillus apis</name>
    <dbReference type="NCBI Taxonomy" id="1792174"/>
    <lineage>
        <taxon>Bacteria</taxon>
        <taxon>Bacillati</taxon>
        <taxon>Bacillota</taxon>
        <taxon>Bacilli</taxon>
        <taxon>Bacillales</taxon>
        <taxon>Paenibacillaceae</taxon>
        <taxon>Paenibacillus</taxon>
    </lineage>
</organism>
<feature type="transmembrane region" description="Helical" evidence="8">
    <location>
        <begin position="139"/>
        <end position="159"/>
    </location>
</feature>
<dbReference type="PANTHER" id="PTHR43386">
    <property type="entry name" value="OLIGOPEPTIDE TRANSPORT SYSTEM PERMEASE PROTEIN APPC"/>
    <property type="match status" value="1"/>
</dbReference>
<keyword evidence="3" id="KW-1003">Cell membrane</keyword>
<dbReference type="Gene3D" id="1.10.3720.10">
    <property type="entry name" value="MetI-like"/>
    <property type="match status" value="1"/>
</dbReference>
<evidence type="ECO:0000256" key="8">
    <source>
        <dbReference type="RuleBase" id="RU363032"/>
    </source>
</evidence>
<comment type="caution">
    <text evidence="10">The sequence shown here is derived from an EMBL/GenBank/DDBJ whole genome shotgun (WGS) entry which is preliminary data.</text>
</comment>
<dbReference type="InterPro" id="IPR035906">
    <property type="entry name" value="MetI-like_sf"/>
</dbReference>
<dbReference type="InterPro" id="IPR053385">
    <property type="entry name" value="ABC_transport_permease"/>
</dbReference>
<evidence type="ECO:0000256" key="5">
    <source>
        <dbReference type="ARBA" id="ARBA00022989"/>
    </source>
</evidence>
<evidence type="ECO:0000259" key="9">
    <source>
        <dbReference type="PROSITE" id="PS50928"/>
    </source>
</evidence>
<evidence type="ECO:0000313" key="10">
    <source>
        <dbReference type="EMBL" id="GIO44878.1"/>
    </source>
</evidence>
<evidence type="ECO:0000256" key="1">
    <source>
        <dbReference type="ARBA" id="ARBA00004651"/>
    </source>
</evidence>
<dbReference type="InterPro" id="IPR000515">
    <property type="entry name" value="MetI-like"/>
</dbReference>
<protein>
    <submittedName>
        <fullName evidence="10">Nickel ABC transporter permease subunit NikC</fullName>
    </submittedName>
</protein>
<dbReference type="SUPFAM" id="SSF161098">
    <property type="entry name" value="MetI-like"/>
    <property type="match status" value="1"/>
</dbReference>
<dbReference type="InterPro" id="IPR025966">
    <property type="entry name" value="OppC_N"/>
</dbReference>
<feature type="transmembrane region" description="Helical" evidence="8">
    <location>
        <begin position="112"/>
        <end position="133"/>
    </location>
</feature>
<dbReference type="Pfam" id="PF00528">
    <property type="entry name" value="BPD_transp_1"/>
    <property type="match status" value="1"/>
</dbReference>
<evidence type="ECO:0000256" key="3">
    <source>
        <dbReference type="ARBA" id="ARBA00022475"/>
    </source>
</evidence>
<proteinExistence type="inferred from homology"/>
<dbReference type="Pfam" id="PF12911">
    <property type="entry name" value="OppC_N"/>
    <property type="match status" value="1"/>
</dbReference>
<evidence type="ECO:0000256" key="6">
    <source>
        <dbReference type="ARBA" id="ARBA00023136"/>
    </source>
</evidence>
<evidence type="ECO:0000256" key="4">
    <source>
        <dbReference type="ARBA" id="ARBA00022692"/>
    </source>
</evidence>
<dbReference type="CDD" id="cd06261">
    <property type="entry name" value="TM_PBP2"/>
    <property type="match status" value="1"/>
</dbReference>
<name>A0A920CPX1_9BACL</name>
<dbReference type="AlphaFoldDB" id="A0A920CPX1"/>
<sequence length="282" mass="30619">MMFQTRLLRTGAAQVGAAIVLLFLLTGLLAPWIAPADPLQIHMEHKLSLPSLEYPLGTDHLGRCVLSRLIYGVRTSLYYSLIALAAVFSISVPIGLLAGYVGGKVDHFIMRIIDILLAFPSLILSLAITAMLGPSMQNLLIAFVAVWWTGYARVIRGMVLQIKESDYIMAARAAGTSHLQIVFRHILLNTARPILVLASMEVGTMILSIAGLSFLGLGAQPPTPEWGIMLNDSRPYIQTAPRLLLFPGLTIMFAVLGFNLLGEGLKASNRGMAKGRKEEVSP</sequence>
<keyword evidence="11" id="KW-1185">Reference proteome</keyword>
<dbReference type="EMBL" id="BORS01000024">
    <property type="protein sequence ID" value="GIO44878.1"/>
    <property type="molecule type" value="Genomic_DNA"/>
</dbReference>
<feature type="domain" description="ABC transmembrane type-1" evidence="9">
    <location>
        <begin position="73"/>
        <end position="262"/>
    </location>
</feature>